<sequence>MKKGALTLTNYRFRIRKKRTYVIMITVGAAVSTDLWANQKKHYVMQWIQDARAMFNHKCAECHEGDMFPTGAFSFNKPFDMHERCPKCNANYYPEPGFYYGAMFMSYIFSAFIILGFVMVLHWILKLSLMASFGWLMIVVAVFFVWWFRFARAFWLNLIVGFKPEKKAIAKAK</sequence>
<accession>A0A1H9IY42</accession>
<dbReference type="InterPro" id="IPR035991">
    <property type="entry name" value="Casein_kinase_II_beta-like"/>
</dbReference>
<dbReference type="STRING" id="478744.SAMN05444359_11611"/>
<dbReference type="Pfam" id="PF06170">
    <property type="entry name" value="DUF983"/>
    <property type="match status" value="1"/>
</dbReference>
<dbReference type="GO" id="GO:0019887">
    <property type="term" value="F:protein kinase regulator activity"/>
    <property type="evidence" value="ECO:0007669"/>
    <property type="project" value="InterPro"/>
</dbReference>
<proteinExistence type="predicted"/>
<protein>
    <recommendedName>
        <fullName evidence="4">DUF983 domain-containing protein</fullName>
    </recommendedName>
</protein>
<feature type="transmembrane region" description="Helical" evidence="1">
    <location>
        <begin position="21"/>
        <end position="37"/>
    </location>
</feature>
<dbReference type="EMBL" id="FOFB01000016">
    <property type="protein sequence ID" value="SEQ79711.1"/>
    <property type="molecule type" value="Genomic_DNA"/>
</dbReference>
<evidence type="ECO:0000313" key="3">
    <source>
        <dbReference type="Proteomes" id="UP000199021"/>
    </source>
</evidence>
<keyword evidence="3" id="KW-1185">Reference proteome</keyword>
<dbReference type="GO" id="GO:0005956">
    <property type="term" value="C:protein kinase CK2 complex"/>
    <property type="evidence" value="ECO:0007669"/>
    <property type="project" value="InterPro"/>
</dbReference>
<dbReference type="AlphaFoldDB" id="A0A1H9IY42"/>
<keyword evidence="1" id="KW-0812">Transmembrane</keyword>
<dbReference type="SUPFAM" id="SSF57798">
    <property type="entry name" value="Casein kinase II beta subunit"/>
    <property type="match status" value="1"/>
</dbReference>
<evidence type="ECO:0000256" key="1">
    <source>
        <dbReference type="SAM" id="Phobius"/>
    </source>
</evidence>
<gene>
    <name evidence="2" type="ORF">SAMN05444359_11611</name>
</gene>
<reference evidence="3" key="1">
    <citation type="submission" date="2016-10" db="EMBL/GenBank/DDBJ databases">
        <authorList>
            <person name="Varghese N."/>
            <person name="Submissions S."/>
        </authorList>
    </citation>
    <scope>NUCLEOTIDE SEQUENCE [LARGE SCALE GENOMIC DNA]</scope>
    <source>
        <strain evidence="3">DSM 24740</strain>
    </source>
</reference>
<evidence type="ECO:0008006" key="4">
    <source>
        <dbReference type="Google" id="ProtNLM"/>
    </source>
</evidence>
<feature type="transmembrane region" description="Helical" evidence="1">
    <location>
        <begin position="98"/>
        <end position="120"/>
    </location>
</feature>
<dbReference type="Proteomes" id="UP000199021">
    <property type="component" value="Unassembled WGS sequence"/>
</dbReference>
<dbReference type="InParanoid" id="A0A1H9IY42"/>
<name>A0A1H9IY42_9BACT</name>
<keyword evidence="1" id="KW-1133">Transmembrane helix</keyword>
<evidence type="ECO:0000313" key="2">
    <source>
        <dbReference type="EMBL" id="SEQ79711.1"/>
    </source>
</evidence>
<keyword evidence="1" id="KW-0472">Membrane</keyword>
<feature type="transmembrane region" description="Helical" evidence="1">
    <location>
        <begin position="127"/>
        <end position="148"/>
    </location>
</feature>
<dbReference type="InterPro" id="IPR009325">
    <property type="entry name" value="DUF983"/>
</dbReference>
<organism evidence="2 3">
    <name type="scientific">Neolewinella agarilytica</name>
    <dbReference type="NCBI Taxonomy" id="478744"/>
    <lineage>
        <taxon>Bacteria</taxon>
        <taxon>Pseudomonadati</taxon>
        <taxon>Bacteroidota</taxon>
        <taxon>Saprospiria</taxon>
        <taxon>Saprospirales</taxon>
        <taxon>Lewinellaceae</taxon>
        <taxon>Neolewinella</taxon>
    </lineage>
</organism>